<evidence type="ECO:0000313" key="2">
    <source>
        <dbReference type="EMBL" id="OMJ09073.1"/>
    </source>
</evidence>
<accession>A0A1R1X358</accession>
<reference evidence="3" key="1">
    <citation type="submission" date="2017-01" db="EMBL/GenBank/DDBJ databases">
        <authorList>
            <person name="Wang Y."/>
            <person name="White M."/>
            <person name="Kvist S."/>
            <person name="Moncalvo J.-M."/>
        </authorList>
    </citation>
    <scope>NUCLEOTIDE SEQUENCE [LARGE SCALE GENOMIC DNA]</scope>
    <source>
        <strain evidence="3">ID-206-W2</strain>
    </source>
</reference>
<feature type="non-terminal residue" evidence="2">
    <location>
        <position position="70"/>
    </location>
</feature>
<keyword evidence="3" id="KW-1185">Reference proteome</keyword>
<organism evidence="2 3">
    <name type="scientific">Smittium culicis</name>
    <dbReference type="NCBI Taxonomy" id="133412"/>
    <lineage>
        <taxon>Eukaryota</taxon>
        <taxon>Fungi</taxon>
        <taxon>Fungi incertae sedis</taxon>
        <taxon>Zoopagomycota</taxon>
        <taxon>Kickxellomycotina</taxon>
        <taxon>Harpellomycetes</taxon>
        <taxon>Harpellales</taxon>
        <taxon>Legeriomycetaceae</taxon>
        <taxon>Smittium</taxon>
    </lineage>
</organism>
<evidence type="ECO:0000256" key="1">
    <source>
        <dbReference type="SAM" id="MobiDB-lite"/>
    </source>
</evidence>
<sequence>MNQEAISQIPQLLRERQQKAEPEDPFISTRIPITNLAVYPKLNEALPSIKEDFYRTKLSEEEKKEAIHSC</sequence>
<dbReference type="EMBL" id="LSSM01007179">
    <property type="protein sequence ID" value="OMJ09073.1"/>
    <property type="molecule type" value="Genomic_DNA"/>
</dbReference>
<proteinExistence type="predicted"/>
<dbReference type="OrthoDB" id="5545891at2759"/>
<evidence type="ECO:0000313" key="3">
    <source>
        <dbReference type="Proteomes" id="UP000187429"/>
    </source>
</evidence>
<protein>
    <submittedName>
        <fullName evidence="2">Uncharacterized protein</fullName>
    </submittedName>
</protein>
<feature type="compositionally biased region" description="Polar residues" evidence="1">
    <location>
        <begin position="1"/>
        <end position="10"/>
    </location>
</feature>
<comment type="caution">
    <text evidence="2">The sequence shown here is derived from an EMBL/GenBank/DDBJ whole genome shotgun (WGS) entry which is preliminary data.</text>
</comment>
<feature type="region of interest" description="Disordered" evidence="1">
    <location>
        <begin position="1"/>
        <end position="23"/>
    </location>
</feature>
<name>A0A1R1X358_9FUNG</name>
<feature type="compositionally biased region" description="Basic and acidic residues" evidence="1">
    <location>
        <begin position="13"/>
        <end position="22"/>
    </location>
</feature>
<dbReference type="Proteomes" id="UP000187429">
    <property type="component" value="Unassembled WGS sequence"/>
</dbReference>
<dbReference type="AlphaFoldDB" id="A0A1R1X358"/>
<gene>
    <name evidence="2" type="ORF">AYI69_g10821</name>
</gene>